<evidence type="ECO:0000256" key="1">
    <source>
        <dbReference type="ARBA" id="ARBA00006817"/>
    </source>
</evidence>
<dbReference type="Proteomes" id="UP001319080">
    <property type="component" value="Unassembled WGS sequence"/>
</dbReference>
<dbReference type="EMBL" id="JAHESE010000005">
    <property type="protein sequence ID" value="MBT1708251.1"/>
    <property type="molecule type" value="Genomic_DNA"/>
</dbReference>
<evidence type="ECO:0000259" key="2">
    <source>
        <dbReference type="Pfam" id="PF08327"/>
    </source>
</evidence>
<organism evidence="3 4">
    <name type="scientific">Dawidia cretensis</name>
    <dbReference type="NCBI Taxonomy" id="2782350"/>
    <lineage>
        <taxon>Bacteria</taxon>
        <taxon>Pseudomonadati</taxon>
        <taxon>Bacteroidota</taxon>
        <taxon>Cytophagia</taxon>
        <taxon>Cytophagales</taxon>
        <taxon>Chryseotaleaceae</taxon>
        <taxon>Dawidia</taxon>
    </lineage>
</organism>
<comment type="similarity">
    <text evidence="1">Belongs to the AHA1 family.</text>
</comment>
<name>A0AAP2GP53_9BACT</name>
<dbReference type="SUPFAM" id="SSF55961">
    <property type="entry name" value="Bet v1-like"/>
    <property type="match status" value="1"/>
</dbReference>
<keyword evidence="4" id="KW-1185">Reference proteome</keyword>
<dbReference type="Pfam" id="PF08327">
    <property type="entry name" value="AHSA1"/>
    <property type="match status" value="1"/>
</dbReference>
<accession>A0AAP2GP53</accession>
<reference evidence="3 4" key="1">
    <citation type="submission" date="2021-05" db="EMBL/GenBank/DDBJ databases">
        <title>A Polyphasic approach of four new species of the genus Ohtaekwangia: Ohtaekwangia histidinii sp. nov., Ohtaekwangia cretensis sp. nov., Ohtaekwangia indiensis sp. nov., Ohtaekwangia reichenbachii sp. nov. from diverse environment.</title>
        <authorList>
            <person name="Octaviana S."/>
        </authorList>
    </citation>
    <scope>NUCLEOTIDE SEQUENCE [LARGE SCALE GENOMIC DNA]</scope>
    <source>
        <strain evidence="3 4">PWU5</strain>
    </source>
</reference>
<dbReference type="AlphaFoldDB" id="A0AAP2GP53"/>
<dbReference type="RefSeq" id="WP_254083841.1">
    <property type="nucleotide sequence ID" value="NZ_JAHESE010000005.1"/>
</dbReference>
<proteinExistence type="inferred from homology"/>
<dbReference type="InterPro" id="IPR013538">
    <property type="entry name" value="ASHA1/2-like_C"/>
</dbReference>
<gene>
    <name evidence="3" type="ORF">KK062_08450</name>
</gene>
<evidence type="ECO:0000313" key="3">
    <source>
        <dbReference type="EMBL" id="MBT1708251.1"/>
    </source>
</evidence>
<evidence type="ECO:0000313" key="4">
    <source>
        <dbReference type="Proteomes" id="UP001319080"/>
    </source>
</evidence>
<dbReference type="CDD" id="cd07814">
    <property type="entry name" value="SRPBCC_CalC_Aha1-like"/>
    <property type="match status" value="1"/>
</dbReference>
<dbReference type="Gene3D" id="3.30.530.20">
    <property type="match status" value="1"/>
</dbReference>
<comment type="caution">
    <text evidence="3">The sequence shown here is derived from an EMBL/GenBank/DDBJ whole genome shotgun (WGS) entry which is preliminary data.</text>
</comment>
<protein>
    <submittedName>
        <fullName evidence="3">SRPBCC domain-containing protein</fullName>
    </submittedName>
</protein>
<dbReference type="InterPro" id="IPR023393">
    <property type="entry name" value="START-like_dom_sf"/>
</dbReference>
<feature type="domain" description="Activator of Hsp90 ATPase homologue 1/2-like C-terminal" evidence="2">
    <location>
        <begin position="19"/>
        <end position="166"/>
    </location>
</feature>
<sequence>MQSASQTKESVLTLTRQYNYPAEAVFNAFTEADALAEWWAPSDIFNVSALSLDFKPDGLFRFRMDTEQGPMWARFVFGNIRRHDLIEFILSFTDEKGTVTRAPFFDSWPLEIFVRVTLKEEKGITTLTLESSPNNATQQELETFQENKDSFRLGTEASLQRLEQILAR</sequence>